<dbReference type="AlphaFoldDB" id="A0A410PT22"/>
<keyword evidence="3" id="KW-1185">Reference proteome</keyword>
<dbReference type="InterPro" id="IPR036679">
    <property type="entry name" value="FlgN-like_sf"/>
</dbReference>
<dbReference type="EMBL" id="CP035281">
    <property type="protein sequence ID" value="QAT42018.1"/>
    <property type="molecule type" value="Genomic_DNA"/>
</dbReference>
<evidence type="ECO:0000256" key="1">
    <source>
        <dbReference type="ARBA" id="ARBA00022795"/>
    </source>
</evidence>
<dbReference type="OrthoDB" id="1907866at2"/>
<name>A0A410PT22_9FIRM</name>
<organism evidence="2 3">
    <name type="scientific">Aminipila luticellarii</name>
    <dbReference type="NCBI Taxonomy" id="2507160"/>
    <lineage>
        <taxon>Bacteria</taxon>
        <taxon>Bacillati</taxon>
        <taxon>Bacillota</taxon>
        <taxon>Clostridia</taxon>
        <taxon>Peptostreptococcales</taxon>
        <taxon>Anaerovoracaceae</taxon>
        <taxon>Aminipila</taxon>
    </lineage>
</organism>
<evidence type="ECO:0000313" key="2">
    <source>
        <dbReference type="EMBL" id="QAT42018.1"/>
    </source>
</evidence>
<reference evidence="2 3" key="1">
    <citation type="submission" date="2019-01" db="EMBL/GenBank/DDBJ databases">
        <title>Draft genomes of a novel of Aminipila strains.</title>
        <authorList>
            <person name="Ma S."/>
        </authorList>
    </citation>
    <scope>NUCLEOTIDE SEQUENCE [LARGE SCALE GENOMIC DNA]</scope>
    <source>
        <strain evidence="3">JN-39</strain>
    </source>
</reference>
<dbReference type="Gene3D" id="1.20.58.300">
    <property type="entry name" value="FlgN-like"/>
    <property type="match status" value="1"/>
</dbReference>
<dbReference type="Proteomes" id="UP000287601">
    <property type="component" value="Chromosome"/>
</dbReference>
<evidence type="ECO:0000313" key="3">
    <source>
        <dbReference type="Proteomes" id="UP000287601"/>
    </source>
</evidence>
<dbReference type="RefSeq" id="WP_128744672.1">
    <property type="nucleotide sequence ID" value="NZ_CP035281.1"/>
</dbReference>
<dbReference type="SUPFAM" id="SSF140566">
    <property type="entry name" value="FlgN-like"/>
    <property type="match status" value="1"/>
</dbReference>
<proteinExistence type="predicted"/>
<protein>
    <recommendedName>
        <fullName evidence="4">Flagellar protein FlgN</fullName>
    </recommendedName>
</protein>
<dbReference type="GO" id="GO:0044780">
    <property type="term" value="P:bacterial-type flagellum assembly"/>
    <property type="evidence" value="ECO:0007669"/>
    <property type="project" value="InterPro"/>
</dbReference>
<accession>A0A410PT22</accession>
<dbReference type="Pfam" id="PF05130">
    <property type="entry name" value="FlgN"/>
    <property type="match status" value="1"/>
</dbReference>
<dbReference type="KEGG" id="amij:EQM06_01565"/>
<sequence length="162" mass="19015">MEDYAEIRGIIDEYITLMDKLIDFEQEKLQAVKVKDLKKLDAFLKEEQAYLLKLRGLDQKREKLQKQLGAEGLTYRQIIERTEGDTRIEMENSYNILSEKTKQFNELLSTLKTYIGIRLHTIDEVMKQFGNESMQTDQTGIYDRIARNSEKAANRPIKFTKA</sequence>
<dbReference type="InterPro" id="IPR007809">
    <property type="entry name" value="FlgN-like"/>
</dbReference>
<keyword evidence="1" id="KW-1005">Bacterial flagellum biogenesis</keyword>
<gene>
    <name evidence="2" type="ORF">EQM06_01565</name>
</gene>
<evidence type="ECO:0008006" key="4">
    <source>
        <dbReference type="Google" id="ProtNLM"/>
    </source>
</evidence>